<dbReference type="InterPro" id="IPR018950">
    <property type="entry name" value="DiS-bond_isomerase_DsbC/G_N"/>
</dbReference>
<evidence type="ECO:0000256" key="2">
    <source>
        <dbReference type="ARBA" id="ARBA00009813"/>
    </source>
</evidence>
<feature type="domain" description="Disulphide bond isomerase DsbC/G N-terminal" evidence="8">
    <location>
        <begin position="33"/>
        <end position="86"/>
    </location>
</feature>
<dbReference type="EMBL" id="JNOC01000078">
    <property type="protein sequence ID" value="KPH54970.1"/>
    <property type="molecule type" value="Genomic_DNA"/>
</dbReference>
<dbReference type="Proteomes" id="UP000037997">
    <property type="component" value="Unassembled WGS sequence"/>
</dbReference>
<accession>A0A0N0LQF4</accession>
<comment type="subcellular location">
    <subcellularLocation>
        <location evidence="1">Periplasm</location>
    </subcellularLocation>
</comment>
<dbReference type="RefSeq" id="WP_005023112.1">
    <property type="nucleotide sequence ID" value="NZ_CABKNZ010000039.1"/>
</dbReference>
<keyword evidence="6" id="KW-0676">Redox-active center</keyword>
<dbReference type="Pfam" id="PF13098">
    <property type="entry name" value="Thioredoxin_2"/>
    <property type="match status" value="1"/>
</dbReference>
<dbReference type="OrthoDB" id="9800545at2"/>
<comment type="caution">
    <text evidence="11">The sequence shown here is derived from an EMBL/GenBank/DDBJ whole genome shotgun (WGS) entry which is preliminary data.</text>
</comment>
<sequence>MKRVFKISFLSIALSSILMAELSLTERQEESLVKTIMPSTKIEKVDRAVIDGFYKAYLKNGNILYVNPYNRAIFIGDIYTAGGINVSAQEREEWKNELNKAILKSLNAKKLTEHSEKIIFGKGSKDYQFVIFTDPECPFCNQVEKFLSENNATIYANFYPLSFHQNAKKWSLEILSSKDHKEAMLKIQKTQKDLGVEITKEAEEQLTKMMSLGETLEIQGTPKIYVISGDKVVDIIEGANIPKLEKYLKGNSNDKK</sequence>
<organism evidence="11 13">
    <name type="scientific">Helicobacter pullorum</name>
    <dbReference type="NCBI Taxonomy" id="35818"/>
    <lineage>
        <taxon>Bacteria</taxon>
        <taxon>Pseudomonadati</taxon>
        <taxon>Campylobacterota</taxon>
        <taxon>Epsilonproteobacteria</taxon>
        <taxon>Campylobacterales</taxon>
        <taxon>Helicobacteraceae</taxon>
        <taxon>Helicobacter</taxon>
    </lineage>
</organism>
<dbReference type="PANTHER" id="PTHR35272:SF3">
    <property type="entry name" value="THIOL:DISULFIDE INTERCHANGE PROTEIN DSBC"/>
    <property type="match status" value="1"/>
</dbReference>
<evidence type="ECO:0000259" key="9">
    <source>
        <dbReference type="Pfam" id="PF13098"/>
    </source>
</evidence>
<keyword evidence="3 7" id="KW-0732">Signal</keyword>
<dbReference type="AlphaFoldDB" id="A0A0N0LQF4"/>
<evidence type="ECO:0000256" key="5">
    <source>
        <dbReference type="ARBA" id="ARBA00023157"/>
    </source>
</evidence>
<dbReference type="PANTHER" id="PTHR35272">
    <property type="entry name" value="THIOL:DISULFIDE INTERCHANGE PROTEIN DSBC-RELATED"/>
    <property type="match status" value="1"/>
</dbReference>
<evidence type="ECO:0000256" key="4">
    <source>
        <dbReference type="ARBA" id="ARBA00022764"/>
    </source>
</evidence>
<gene>
    <name evidence="11" type="ORF">HPU229334_11270</name>
    <name evidence="10" type="ORF">HPU229336_04980</name>
</gene>
<dbReference type="Proteomes" id="UP000037800">
    <property type="component" value="Unassembled WGS sequence"/>
</dbReference>
<dbReference type="GO" id="GO:0042597">
    <property type="term" value="C:periplasmic space"/>
    <property type="evidence" value="ECO:0007669"/>
    <property type="project" value="UniProtKB-SubCell"/>
</dbReference>
<evidence type="ECO:0000256" key="7">
    <source>
        <dbReference type="SAM" id="SignalP"/>
    </source>
</evidence>
<feature type="domain" description="Thioredoxin-like fold" evidence="9">
    <location>
        <begin position="122"/>
        <end position="240"/>
    </location>
</feature>
<dbReference type="InterPro" id="IPR012336">
    <property type="entry name" value="Thioredoxin-like_fold"/>
</dbReference>
<dbReference type="InterPro" id="IPR036249">
    <property type="entry name" value="Thioredoxin-like_sf"/>
</dbReference>
<proteinExistence type="inferred from homology"/>
<dbReference type="InterPro" id="IPR009094">
    <property type="entry name" value="DiS-bond_isomerase_DsbC/G_N_sf"/>
</dbReference>
<evidence type="ECO:0000313" key="12">
    <source>
        <dbReference type="Proteomes" id="UP000037800"/>
    </source>
</evidence>
<dbReference type="InterPro" id="IPR033954">
    <property type="entry name" value="DiS-bond_Isoase_DsbC/G"/>
</dbReference>
<evidence type="ECO:0000313" key="13">
    <source>
        <dbReference type="Proteomes" id="UP000037997"/>
    </source>
</evidence>
<dbReference type="InterPro" id="IPR051470">
    <property type="entry name" value="Thiol:disulfide_interchange"/>
</dbReference>
<feature type="chain" id="PRO_5009994393" evidence="7">
    <location>
        <begin position="21"/>
        <end position="256"/>
    </location>
</feature>
<dbReference type="PROSITE" id="PS00195">
    <property type="entry name" value="GLUTAREDOXIN_1"/>
    <property type="match status" value="1"/>
</dbReference>
<evidence type="ECO:0000256" key="6">
    <source>
        <dbReference type="ARBA" id="ARBA00023284"/>
    </source>
</evidence>
<dbReference type="Pfam" id="PF10411">
    <property type="entry name" value="DsbC_N"/>
    <property type="match status" value="1"/>
</dbReference>
<dbReference type="InterPro" id="IPR011767">
    <property type="entry name" value="GLR_AS"/>
</dbReference>
<protein>
    <submittedName>
        <fullName evidence="11">Thiol</fullName>
    </submittedName>
</protein>
<evidence type="ECO:0000259" key="8">
    <source>
        <dbReference type="Pfam" id="PF10411"/>
    </source>
</evidence>
<name>A0A0N0LQF4_9HELI</name>
<dbReference type="STRING" id="35818.HPU229336_04980"/>
<dbReference type="SUPFAM" id="SSF54423">
    <property type="entry name" value="DsbC/DsbG N-terminal domain-like"/>
    <property type="match status" value="1"/>
</dbReference>
<keyword evidence="4" id="KW-0574">Periplasm</keyword>
<dbReference type="CDD" id="cd03020">
    <property type="entry name" value="DsbA_DsbC_DsbG"/>
    <property type="match status" value="1"/>
</dbReference>
<evidence type="ECO:0000256" key="3">
    <source>
        <dbReference type="ARBA" id="ARBA00022729"/>
    </source>
</evidence>
<keyword evidence="5" id="KW-1015">Disulfide bond</keyword>
<comment type="similarity">
    <text evidence="2">Belongs to the thioredoxin family. DsbC subfamily.</text>
</comment>
<dbReference type="Gene3D" id="3.40.30.10">
    <property type="entry name" value="Glutaredoxin"/>
    <property type="match status" value="1"/>
</dbReference>
<dbReference type="EMBL" id="JNUR01000035">
    <property type="protein sequence ID" value="KPH50059.1"/>
    <property type="molecule type" value="Genomic_DNA"/>
</dbReference>
<evidence type="ECO:0000313" key="10">
    <source>
        <dbReference type="EMBL" id="KPH50059.1"/>
    </source>
</evidence>
<evidence type="ECO:0000313" key="11">
    <source>
        <dbReference type="EMBL" id="KPH54970.1"/>
    </source>
</evidence>
<evidence type="ECO:0000256" key="1">
    <source>
        <dbReference type="ARBA" id="ARBA00004418"/>
    </source>
</evidence>
<dbReference type="PATRIC" id="fig|35818.10.peg.1018"/>
<reference evidence="12 13" key="1">
    <citation type="submission" date="2014-06" db="EMBL/GenBank/DDBJ databases">
        <title>Helicobacter pullorum isolates in fresh chicken meat - phenotypic and genotypic features.</title>
        <authorList>
            <person name="Borges V."/>
            <person name="Santos A."/>
            <person name="Correia C.B."/>
            <person name="Saraiva M."/>
            <person name="Menard A."/>
            <person name="Vieira L."/>
            <person name="Sampaio D.A."/>
            <person name="Gomes J.P."/>
            <person name="Oleastro M."/>
        </authorList>
    </citation>
    <scope>NUCLEOTIDE SEQUENCE [LARGE SCALE GENOMIC DNA]</scope>
    <source>
        <strain evidence="11 13">229334/12</strain>
        <strain evidence="10 12">229336/12</strain>
    </source>
</reference>
<dbReference type="SUPFAM" id="SSF52833">
    <property type="entry name" value="Thioredoxin-like"/>
    <property type="match status" value="1"/>
</dbReference>
<feature type="signal peptide" evidence="7">
    <location>
        <begin position="1"/>
        <end position="20"/>
    </location>
</feature>